<dbReference type="InterPro" id="IPR050951">
    <property type="entry name" value="Retrovirus_Pol_polyprotein"/>
</dbReference>
<reference evidence="2" key="1">
    <citation type="submission" date="2020-04" db="EMBL/GenBank/DDBJ databases">
        <authorList>
            <person name="Alioto T."/>
            <person name="Alioto T."/>
            <person name="Gomez Garrido J."/>
        </authorList>
    </citation>
    <scope>NUCLEOTIDE SEQUENCE</scope>
    <source>
        <strain evidence="2">A484AB</strain>
    </source>
</reference>
<evidence type="ECO:0000313" key="3">
    <source>
        <dbReference type="Proteomes" id="UP001152795"/>
    </source>
</evidence>
<keyword evidence="3" id="KW-1185">Reference proteome</keyword>
<dbReference type="InterPro" id="IPR001584">
    <property type="entry name" value="Integrase_cat-core"/>
</dbReference>
<organism evidence="2 3">
    <name type="scientific">Paramuricea clavata</name>
    <name type="common">Red gorgonian</name>
    <name type="synonym">Violescent sea-whip</name>
    <dbReference type="NCBI Taxonomy" id="317549"/>
    <lineage>
        <taxon>Eukaryota</taxon>
        <taxon>Metazoa</taxon>
        <taxon>Cnidaria</taxon>
        <taxon>Anthozoa</taxon>
        <taxon>Octocorallia</taxon>
        <taxon>Malacalcyonacea</taxon>
        <taxon>Plexauridae</taxon>
        <taxon>Paramuricea</taxon>
    </lineage>
</organism>
<dbReference type="Gene3D" id="3.30.420.10">
    <property type="entry name" value="Ribonuclease H-like superfamily/Ribonuclease H"/>
    <property type="match status" value="1"/>
</dbReference>
<dbReference type="PANTHER" id="PTHR37984:SF11">
    <property type="entry name" value="INTEGRASE CATALYTIC DOMAIN-CONTAINING PROTEIN"/>
    <property type="match status" value="1"/>
</dbReference>
<dbReference type="PROSITE" id="PS50994">
    <property type="entry name" value="INTEGRASE"/>
    <property type="match status" value="1"/>
</dbReference>
<dbReference type="GO" id="GO:0015074">
    <property type="term" value="P:DNA integration"/>
    <property type="evidence" value="ECO:0007669"/>
    <property type="project" value="InterPro"/>
</dbReference>
<sequence length="287" mass="32752">MDKKVAEFVKSCSDCNVFVDKKTKEPIKPHRVPEKCWETVAVDLFGPMPSSKHVVVVQDLASRYPAAKLVTSTKADKVIPALTEIYETYGNPDVQISDNGPPFNSSQMQNFAKTKDIKLQKSPPLHPSSNPVETFMRPLGKAMKVNWASQRQTPHLATNLPPAAMIFRHGQRLDFPRRHATDEEMSRVREADQKKKMENESKVNGSKYRKKSHFIIGDNVLIRNYNKSRKFDTLFLQEAFKIIDMNREGNIVTVQQEGSGLTLCRHPDDLKPSKSRPDNREEKQECM</sequence>
<evidence type="ECO:0000256" key="1">
    <source>
        <dbReference type="SAM" id="MobiDB-lite"/>
    </source>
</evidence>
<proteinExistence type="predicted"/>
<dbReference type="EMBL" id="CACRXK020019667">
    <property type="protein sequence ID" value="CAB4033919.1"/>
    <property type="molecule type" value="Genomic_DNA"/>
</dbReference>
<feature type="compositionally biased region" description="Basic and acidic residues" evidence="1">
    <location>
        <begin position="181"/>
        <end position="201"/>
    </location>
</feature>
<feature type="region of interest" description="Disordered" evidence="1">
    <location>
        <begin position="263"/>
        <end position="287"/>
    </location>
</feature>
<evidence type="ECO:0000313" key="2">
    <source>
        <dbReference type="EMBL" id="CAB4033919.1"/>
    </source>
</evidence>
<dbReference type="OrthoDB" id="2273864at2759"/>
<feature type="compositionally biased region" description="Basic and acidic residues" evidence="1">
    <location>
        <begin position="265"/>
        <end position="287"/>
    </location>
</feature>
<dbReference type="InterPro" id="IPR012337">
    <property type="entry name" value="RNaseH-like_sf"/>
</dbReference>
<dbReference type="SUPFAM" id="SSF53098">
    <property type="entry name" value="Ribonuclease H-like"/>
    <property type="match status" value="1"/>
</dbReference>
<name>A0A7D9LMQ9_PARCT</name>
<dbReference type="InterPro" id="IPR036397">
    <property type="entry name" value="RNaseH_sf"/>
</dbReference>
<feature type="region of interest" description="Disordered" evidence="1">
    <location>
        <begin position="181"/>
        <end position="205"/>
    </location>
</feature>
<dbReference type="GO" id="GO:0003676">
    <property type="term" value="F:nucleic acid binding"/>
    <property type="evidence" value="ECO:0007669"/>
    <property type="project" value="InterPro"/>
</dbReference>
<comment type="caution">
    <text evidence="2">The sequence shown here is derived from an EMBL/GenBank/DDBJ whole genome shotgun (WGS) entry which is preliminary data.</text>
</comment>
<dbReference type="PANTHER" id="PTHR37984">
    <property type="entry name" value="PROTEIN CBG26694"/>
    <property type="match status" value="1"/>
</dbReference>
<dbReference type="AlphaFoldDB" id="A0A7D9LMQ9"/>
<accession>A0A7D9LMQ9</accession>
<dbReference type="Proteomes" id="UP001152795">
    <property type="component" value="Unassembled WGS sequence"/>
</dbReference>
<gene>
    <name evidence="2" type="ORF">PACLA_8A082739</name>
</gene>
<protein>
    <submittedName>
        <fullName evidence="2">PREDICTED: uncharacterized protein K02A2.6-like</fullName>
    </submittedName>
</protein>